<reference evidence="2 3" key="1">
    <citation type="journal article" date="2004" name="Science">
        <title>The Ashbya gossypii genome as a tool for mapping the ancient Saccharomyces cerevisiae genome.</title>
        <authorList>
            <person name="Dietrich F.S."/>
            <person name="Voegeli S."/>
            <person name="Brachat S."/>
            <person name="Lerch A."/>
            <person name="Gates K."/>
            <person name="Steiner S."/>
            <person name="Mohr C."/>
            <person name="Pohlmann R."/>
            <person name="Luedi P."/>
            <person name="Choi S."/>
            <person name="Wing R.A."/>
            <person name="Flavier A."/>
            <person name="Gaffney T.D."/>
            <person name="Philippsen P."/>
        </authorList>
    </citation>
    <scope>NUCLEOTIDE SEQUENCE [LARGE SCALE GENOMIC DNA]</scope>
    <source>
        <strain evidence="3">ATCC 10895 / CBS 109.51 / FGSC 9923 / NRRL Y-1056</strain>
    </source>
</reference>
<feature type="signal peptide" evidence="1">
    <location>
        <begin position="1"/>
        <end position="20"/>
    </location>
</feature>
<dbReference type="OrthoDB" id="5415592at2759"/>
<dbReference type="InParanoid" id="Q75DJ6"/>
<dbReference type="GeneID" id="4619064"/>
<organism evidence="2 3">
    <name type="scientific">Eremothecium gossypii (strain ATCC 10895 / CBS 109.51 / FGSC 9923 / NRRL Y-1056)</name>
    <name type="common">Yeast</name>
    <name type="synonym">Ashbya gossypii</name>
    <dbReference type="NCBI Taxonomy" id="284811"/>
    <lineage>
        <taxon>Eukaryota</taxon>
        <taxon>Fungi</taxon>
        <taxon>Dikarya</taxon>
        <taxon>Ascomycota</taxon>
        <taxon>Saccharomycotina</taxon>
        <taxon>Saccharomycetes</taxon>
        <taxon>Saccharomycetales</taxon>
        <taxon>Saccharomycetaceae</taxon>
        <taxon>Eremothecium</taxon>
    </lineage>
</organism>
<dbReference type="AlphaFoldDB" id="Q75DJ6"/>
<reference evidence="3" key="2">
    <citation type="journal article" date="2013" name="G3 (Bethesda)">
        <title>Genomes of Ashbya fungi isolated from insects reveal four mating-type loci, numerous translocations, lack of transposons, and distinct gene duplications.</title>
        <authorList>
            <person name="Dietrich F.S."/>
            <person name="Voegeli S."/>
            <person name="Kuo S."/>
            <person name="Philippsen P."/>
        </authorList>
    </citation>
    <scope>GENOME REANNOTATION</scope>
    <source>
        <strain evidence="3">ATCC 10895 / CBS 109.51 / FGSC 9923 / NRRL Y-1056</strain>
    </source>
</reference>
<sequence>MKFVSSFLLAATALAAGVLADSEEFFFLGLRTATKFHFSAIYAHDHALKVSYQGGPKGDALSAVITDSGKLKLSDGTFAVVTPDGPVVEGSEDQASAGFAIANGYLTYSGNSAFVPVANGDTYDLSVKPTSASPEIAIGISAQSKDTPGGVAADFPPSS</sequence>
<keyword evidence="3" id="KW-1185">Reference proteome</keyword>
<evidence type="ECO:0000313" key="2">
    <source>
        <dbReference type="EMBL" id="AAS50796.1"/>
    </source>
</evidence>
<evidence type="ECO:0000256" key="1">
    <source>
        <dbReference type="SAM" id="SignalP"/>
    </source>
</evidence>
<dbReference type="HOGENOM" id="CLU_054077_1_0_1"/>
<dbReference type="RefSeq" id="NP_982972.1">
    <property type="nucleotide sequence ID" value="NM_208325.1"/>
</dbReference>
<dbReference type="eggNOG" id="ENOG502S09G">
    <property type="taxonomic scope" value="Eukaryota"/>
</dbReference>
<gene>
    <name evidence="2" type="ORF">AGOS_ABR026C</name>
</gene>
<name>Q75DJ6_EREGS</name>
<feature type="chain" id="PRO_5004285441" evidence="1">
    <location>
        <begin position="21"/>
        <end position="159"/>
    </location>
</feature>
<dbReference type="Proteomes" id="UP000000591">
    <property type="component" value="Chromosome II"/>
</dbReference>
<dbReference type="FunCoup" id="Q75DJ6">
    <property type="interactions" value="63"/>
</dbReference>
<evidence type="ECO:0000313" key="3">
    <source>
        <dbReference type="Proteomes" id="UP000000591"/>
    </source>
</evidence>
<protein>
    <submittedName>
        <fullName evidence="2">ABR026Cp</fullName>
    </submittedName>
</protein>
<keyword evidence="1" id="KW-0732">Signal</keyword>
<dbReference type="EMBL" id="AE016815">
    <property type="protein sequence ID" value="AAS50796.1"/>
    <property type="molecule type" value="Genomic_DNA"/>
</dbReference>
<proteinExistence type="predicted"/>
<dbReference type="KEGG" id="ago:AGOS_ABR026C"/>
<accession>Q75DJ6</accession>